<dbReference type="AlphaFoldDB" id="A0A319DK82"/>
<evidence type="ECO:0000256" key="1">
    <source>
        <dbReference type="SAM" id="MobiDB-lite"/>
    </source>
</evidence>
<reference evidence="2 3" key="1">
    <citation type="submission" date="2018-02" db="EMBL/GenBank/DDBJ databases">
        <title>The genomes of Aspergillus section Nigri reveals drivers in fungal speciation.</title>
        <authorList>
            <consortium name="DOE Joint Genome Institute"/>
            <person name="Vesth T.C."/>
            <person name="Nybo J."/>
            <person name="Theobald S."/>
            <person name="Brandl J."/>
            <person name="Frisvad J.C."/>
            <person name="Nielsen K.F."/>
            <person name="Lyhne E.K."/>
            <person name="Kogle M.E."/>
            <person name="Kuo A."/>
            <person name="Riley R."/>
            <person name="Clum A."/>
            <person name="Nolan M."/>
            <person name="Lipzen A."/>
            <person name="Salamov A."/>
            <person name="Henrissat B."/>
            <person name="Wiebenga A."/>
            <person name="De vries R.P."/>
            <person name="Grigoriev I.V."/>
            <person name="Mortensen U.H."/>
            <person name="Andersen M.R."/>
            <person name="Baker S.E."/>
        </authorList>
    </citation>
    <scope>NUCLEOTIDE SEQUENCE [LARGE SCALE GENOMIC DNA]</scope>
    <source>
        <strain evidence="2 3">CBS 707.79</strain>
    </source>
</reference>
<organism evidence="2 3">
    <name type="scientific">Aspergillus ellipticus CBS 707.79</name>
    <dbReference type="NCBI Taxonomy" id="1448320"/>
    <lineage>
        <taxon>Eukaryota</taxon>
        <taxon>Fungi</taxon>
        <taxon>Dikarya</taxon>
        <taxon>Ascomycota</taxon>
        <taxon>Pezizomycotina</taxon>
        <taxon>Eurotiomycetes</taxon>
        <taxon>Eurotiomycetidae</taxon>
        <taxon>Eurotiales</taxon>
        <taxon>Aspergillaceae</taxon>
        <taxon>Aspergillus</taxon>
        <taxon>Aspergillus subgen. Circumdati</taxon>
    </lineage>
</organism>
<keyword evidence="3" id="KW-1185">Reference proteome</keyword>
<proteinExistence type="predicted"/>
<evidence type="ECO:0000313" key="3">
    <source>
        <dbReference type="Proteomes" id="UP000247810"/>
    </source>
</evidence>
<sequence>MTAQLTAPSKPGVWTPNPSCAPVRGPFTSADLGGGKNHRPPEDPSMAGGRHTHEPTDGRPNPQSWLSPPNPRRTSAGHPESFANRAGWAILPTLQPGC</sequence>
<feature type="region of interest" description="Disordered" evidence="1">
    <location>
        <begin position="1"/>
        <end position="98"/>
    </location>
</feature>
<name>A0A319DK82_9EURO</name>
<gene>
    <name evidence="2" type="ORF">BO71DRAFT_396373</name>
</gene>
<evidence type="ECO:0000313" key="2">
    <source>
        <dbReference type="EMBL" id="PYH97234.1"/>
    </source>
</evidence>
<dbReference type="EMBL" id="KZ825827">
    <property type="protein sequence ID" value="PYH97234.1"/>
    <property type="molecule type" value="Genomic_DNA"/>
</dbReference>
<accession>A0A319DK82</accession>
<protein>
    <submittedName>
        <fullName evidence="2">Uncharacterized protein</fullName>
    </submittedName>
</protein>
<dbReference type="VEuPathDB" id="FungiDB:BO71DRAFT_396373"/>
<dbReference type="Proteomes" id="UP000247810">
    <property type="component" value="Unassembled WGS sequence"/>
</dbReference>